<dbReference type="AlphaFoldDB" id="A0A8S9IRR9"/>
<gene>
    <name evidence="2" type="ORF">F2Q70_00002399</name>
</gene>
<feature type="region of interest" description="Disordered" evidence="1">
    <location>
        <begin position="68"/>
        <end position="101"/>
    </location>
</feature>
<accession>A0A8S9IRR9</accession>
<dbReference type="EMBL" id="QGKY02001015">
    <property type="protein sequence ID" value="KAF2572315.1"/>
    <property type="molecule type" value="Genomic_DNA"/>
</dbReference>
<feature type="compositionally biased region" description="Polar residues" evidence="1">
    <location>
        <begin position="83"/>
        <end position="92"/>
    </location>
</feature>
<protein>
    <submittedName>
        <fullName evidence="2">Uncharacterized protein</fullName>
    </submittedName>
</protein>
<feature type="region of interest" description="Disordered" evidence="1">
    <location>
        <begin position="187"/>
        <end position="218"/>
    </location>
</feature>
<organism evidence="2">
    <name type="scientific">Brassica cretica</name>
    <name type="common">Mustard</name>
    <dbReference type="NCBI Taxonomy" id="69181"/>
    <lineage>
        <taxon>Eukaryota</taxon>
        <taxon>Viridiplantae</taxon>
        <taxon>Streptophyta</taxon>
        <taxon>Embryophyta</taxon>
        <taxon>Tracheophyta</taxon>
        <taxon>Spermatophyta</taxon>
        <taxon>Magnoliopsida</taxon>
        <taxon>eudicotyledons</taxon>
        <taxon>Gunneridae</taxon>
        <taxon>Pentapetalae</taxon>
        <taxon>rosids</taxon>
        <taxon>malvids</taxon>
        <taxon>Brassicales</taxon>
        <taxon>Brassicaceae</taxon>
        <taxon>Brassiceae</taxon>
        <taxon>Brassica</taxon>
    </lineage>
</organism>
<sequence length="218" mass="24348">MKQEICLQPRACAGTMCKAPTRLPLPPVQFRSECSLSLSSILANHYNRQYNKHVPYCFGALLSENPSIHSSLSQPSPRDPSIQRETAWSPTSHPEHTVRQPCLASQNQTLITDGSVSTHSAPQPRNQSVTPCLHPVQVSVQSSPINQHSALYHSRYRTLRLDPSSKLQYHVPALYIRYPPPVTLTLDPQPSARSPPIRTQPSVHGSRLISLPWTRKQS</sequence>
<name>A0A8S9IRR9_BRACR</name>
<proteinExistence type="predicted"/>
<reference evidence="2" key="1">
    <citation type="submission" date="2019-12" db="EMBL/GenBank/DDBJ databases">
        <title>Genome sequencing and annotation of Brassica cretica.</title>
        <authorList>
            <person name="Studholme D.J."/>
            <person name="Sarris P.F."/>
        </authorList>
    </citation>
    <scope>NUCLEOTIDE SEQUENCE</scope>
    <source>
        <strain evidence="2">PFS-102/07</strain>
        <tissue evidence="2">Leaf</tissue>
    </source>
</reference>
<comment type="caution">
    <text evidence="2">The sequence shown here is derived from an EMBL/GenBank/DDBJ whole genome shotgun (WGS) entry which is preliminary data.</text>
</comment>
<evidence type="ECO:0000256" key="1">
    <source>
        <dbReference type="SAM" id="MobiDB-lite"/>
    </source>
</evidence>
<feature type="compositionally biased region" description="Polar residues" evidence="1">
    <location>
        <begin position="187"/>
        <end position="203"/>
    </location>
</feature>
<evidence type="ECO:0000313" key="2">
    <source>
        <dbReference type="EMBL" id="KAF2572315.1"/>
    </source>
</evidence>